<dbReference type="GeneID" id="67466858"/>
<accession>A0A1W6WYH4</accession>
<organism evidence="1 2">
    <name type="scientific">Bacillus thuringiensis</name>
    <dbReference type="NCBI Taxonomy" id="1428"/>
    <lineage>
        <taxon>Bacteria</taxon>
        <taxon>Bacillati</taxon>
        <taxon>Bacillota</taxon>
        <taxon>Bacilli</taxon>
        <taxon>Bacillales</taxon>
        <taxon>Bacillaceae</taxon>
        <taxon>Bacillus</taxon>
        <taxon>Bacillus cereus group</taxon>
    </lineage>
</organism>
<gene>
    <name evidence="1" type="ORF">CAB88_31860</name>
</gene>
<evidence type="ECO:0000313" key="1">
    <source>
        <dbReference type="EMBL" id="ARP61608.1"/>
    </source>
</evidence>
<geneLocation type="plasmid" evidence="1 2">
    <name>poh2</name>
</geneLocation>
<name>A0A1W6WYH4_BACTU</name>
<dbReference type="RefSeq" id="WP_000539299.1">
    <property type="nucleotide sequence ID" value="NZ_CM010226.1"/>
</dbReference>
<dbReference type="EMBL" id="CP021063">
    <property type="protein sequence ID" value="ARP61608.1"/>
    <property type="molecule type" value="Genomic_DNA"/>
</dbReference>
<reference evidence="1 2" key="1">
    <citation type="submission" date="2017-04" db="EMBL/GenBank/DDBJ databases">
        <title>Complete Genome Sequence of Bacillus thuringiensis type Strain ATCC 10792.</title>
        <authorList>
            <person name="Oh D.-H."/>
            <person name="Park B.-J."/>
            <person name="Shuai W."/>
            <person name="Chelliah R."/>
        </authorList>
    </citation>
    <scope>NUCLEOTIDE SEQUENCE [LARGE SCALE GENOMIC DNA]</scope>
    <source>
        <strain evidence="1 2">ATCC 10792</strain>
        <plasmid evidence="1 2">poh2</plasmid>
    </source>
</reference>
<dbReference type="AlphaFoldDB" id="A0A1W6WYH4"/>
<evidence type="ECO:0000313" key="2">
    <source>
        <dbReference type="Proteomes" id="UP000194143"/>
    </source>
</evidence>
<keyword evidence="1" id="KW-0614">Plasmid</keyword>
<sequence length="150" mass="17362">MGVTWTYFKQFEIVEHEENDFNEMIRYFDQGELRFTYATSGTLRAVYANYGIHIPIYSQFEPPNSKKLELVSPEDLVHACEDAIKVLKEGINPEFKGFDGEKSLLWELDDLDGRNGGSRTIVELNARIIDDLKRIKSISSQGYYIIENEQ</sequence>
<dbReference type="Proteomes" id="UP000194143">
    <property type="component" value="Plasmid poh2"/>
</dbReference>
<keyword evidence="2" id="KW-1185">Reference proteome</keyword>
<protein>
    <submittedName>
        <fullName evidence="1">Vacuolar protein-sorting protein 36</fullName>
    </submittedName>
</protein>
<proteinExistence type="predicted"/>
<dbReference type="KEGG" id="bthy:AQ980_31260"/>